<evidence type="ECO:0000256" key="2">
    <source>
        <dbReference type="SAM" id="MobiDB-lite"/>
    </source>
</evidence>
<evidence type="ECO:0000313" key="5">
    <source>
        <dbReference type="EMBL" id="CDP36622.1"/>
    </source>
</evidence>
<dbReference type="InterPro" id="IPR057720">
    <property type="entry name" value="RRM_YTH1"/>
</dbReference>
<feature type="compositionally biased region" description="Low complexity" evidence="2">
    <location>
        <begin position="9"/>
        <end position="46"/>
    </location>
</feature>
<dbReference type="PhylomeDB" id="A0A060TCL2"/>
<dbReference type="AlphaFoldDB" id="A0A060TCL2"/>
<protein>
    <submittedName>
        <fullName evidence="5">ARAD1B17270p</fullName>
    </submittedName>
</protein>
<feature type="domain" description="RRM" evidence="3">
    <location>
        <begin position="205"/>
        <end position="279"/>
    </location>
</feature>
<dbReference type="PANTHER" id="PTHR12357:SF3">
    <property type="entry name" value="YTH DOMAIN-CONTAINING PROTEIN 1"/>
    <property type="match status" value="1"/>
</dbReference>
<dbReference type="SMART" id="SM00360">
    <property type="entry name" value="RRM"/>
    <property type="match status" value="1"/>
</dbReference>
<dbReference type="CDD" id="cd21134">
    <property type="entry name" value="YTH"/>
    <property type="match status" value="1"/>
</dbReference>
<dbReference type="InterPro" id="IPR000504">
    <property type="entry name" value="RRM_dom"/>
</dbReference>
<dbReference type="PROSITE" id="PS50882">
    <property type="entry name" value="YTH"/>
    <property type="match status" value="1"/>
</dbReference>
<dbReference type="InterPro" id="IPR007275">
    <property type="entry name" value="YTH_domain"/>
</dbReference>
<dbReference type="GO" id="GO:0000381">
    <property type="term" value="P:regulation of alternative mRNA splicing, via spliceosome"/>
    <property type="evidence" value="ECO:0007669"/>
    <property type="project" value="TreeGrafter"/>
</dbReference>
<feature type="compositionally biased region" description="Basic residues" evidence="2">
    <location>
        <begin position="85"/>
        <end position="95"/>
    </location>
</feature>
<dbReference type="GO" id="GO:0003729">
    <property type="term" value="F:mRNA binding"/>
    <property type="evidence" value="ECO:0007669"/>
    <property type="project" value="TreeGrafter"/>
</dbReference>
<feature type="compositionally biased region" description="Polar residues" evidence="2">
    <location>
        <begin position="398"/>
        <end position="414"/>
    </location>
</feature>
<gene>
    <name evidence="5" type="ORF">GNLVRS02_ARAD1B17270g</name>
</gene>
<feature type="region of interest" description="Disordered" evidence="2">
    <location>
        <begin position="1"/>
        <end position="100"/>
    </location>
</feature>
<sequence>MADWKGTKSQSGENRSSSASSKAIGLSSRSGSKNSSTPNLQHNSRPSQHHRHHQSSHQRSQDAQEQQNSVASSPSSPKIASLSKNRQHVQQHQRHQSGLAAGDVEQIQQNMLMYSSPFLYPLPSYGGPPLSQAYGSLQAEKASFYPLMPPSYYNPFMYYPSYVSPYMLNGQVSEIDTVFSSRDGITLNQVRYPRGPPRKPSMSNYTLWIGNLPPFVTIKEMMALFGTMEIQSIFLIQRTNCAFVNYTTRNALDQGYSKSGAPDRCFLRGLKLQVRYRDETSQKRLSAPDDAATDSESDPNQSGKQHTTRSASRYFICKSLTIEDIQAAERVGEWSTQAHNVPVLNEAFHSADNVYLFFSANRTGEFYGYARMESAIDLRPDSSDNLESAPPGDGPESSEVQTYGSGNVLGNSTMPRIISTKEDPSIPIPAGHIVDDSARGSLFWEVDTSPHSTNKSAQPQKQLPGQNDRIIPFKIHWLSRHSVSFKDSQHIYNALNGGKSIKIARDGTEVDEEAGKSLIELFESV</sequence>
<dbReference type="InterPro" id="IPR012677">
    <property type="entry name" value="Nucleotide-bd_a/b_plait_sf"/>
</dbReference>
<dbReference type="PROSITE" id="PS50102">
    <property type="entry name" value="RRM"/>
    <property type="match status" value="1"/>
</dbReference>
<dbReference type="GO" id="GO:0005654">
    <property type="term" value="C:nucleoplasm"/>
    <property type="evidence" value="ECO:0007669"/>
    <property type="project" value="TreeGrafter"/>
</dbReference>
<dbReference type="Pfam" id="PF04146">
    <property type="entry name" value="YTH"/>
    <property type="match status" value="1"/>
</dbReference>
<feature type="compositionally biased region" description="Low complexity" evidence="2">
    <location>
        <begin position="69"/>
        <end position="84"/>
    </location>
</feature>
<dbReference type="Pfam" id="PF25701">
    <property type="entry name" value="RRM_YTH1"/>
    <property type="match status" value="1"/>
</dbReference>
<evidence type="ECO:0000256" key="1">
    <source>
        <dbReference type="PROSITE-ProRule" id="PRU00176"/>
    </source>
</evidence>
<feature type="region of interest" description="Disordered" evidence="2">
    <location>
        <begin position="380"/>
        <end position="415"/>
    </location>
</feature>
<feature type="domain" description="YTH" evidence="4">
    <location>
        <begin position="312"/>
        <end position="522"/>
    </location>
</feature>
<proteinExistence type="predicted"/>
<dbReference type="Gene3D" id="3.10.590.10">
    <property type="entry name" value="ph1033 like domains"/>
    <property type="match status" value="1"/>
</dbReference>
<dbReference type="InterPro" id="IPR035979">
    <property type="entry name" value="RBD_domain_sf"/>
</dbReference>
<keyword evidence="1" id="KW-0694">RNA-binding</keyword>
<evidence type="ECO:0000259" key="4">
    <source>
        <dbReference type="PROSITE" id="PS50882"/>
    </source>
</evidence>
<dbReference type="EMBL" id="HG937692">
    <property type="protein sequence ID" value="CDP36622.1"/>
    <property type="molecule type" value="Genomic_DNA"/>
</dbReference>
<evidence type="ECO:0000259" key="3">
    <source>
        <dbReference type="PROSITE" id="PS50102"/>
    </source>
</evidence>
<dbReference type="SUPFAM" id="SSF54928">
    <property type="entry name" value="RNA-binding domain, RBD"/>
    <property type="match status" value="1"/>
</dbReference>
<reference evidence="5" key="2">
    <citation type="submission" date="2014-06" db="EMBL/GenBank/DDBJ databases">
        <title>The complete genome of Blastobotrys (Arxula) adeninivorans LS3 - a yeast of biotechnological interest.</title>
        <authorList>
            <person name="Kunze G."/>
            <person name="Gaillardin C."/>
            <person name="Czernicka M."/>
            <person name="Durrens P."/>
            <person name="Martin T."/>
            <person name="Boer E."/>
            <person name="Gabaldon T."/>
            <person name="Cruz J."/>
            <person name="Talla E."/>
            <person name="Marck C."/>
            <person name="Goffeau A."/>
            <person name="Barbe V."/>
            <person name="Baret P."/>
            <person name="Baronian K."/>
            <person name="Beier S."/>
            <person name="Bleykasten C."/>
            <person name="Bode R."/>
            <person name="Casaregola S."/>
            <person name="Despons L."/>
            <person name="Fairhead C."/>
            <person name="Giersberg M."/>
            <person name="Gierski P."/>
            <person name="Hahnel U."/>
            <person name="Hartmann A."/>
            <person name="Jankowska D."/>
            <person name="Jubin C."/>
            <person name="Jung P."/>
            <person name="Lafontaine I."/>
            <person name="Leh-Louis V."/>
            <person name="Lemaire M."/>
            <person name="Marcet-Houben M."/>
            <person name="Mascher M."/>
            <person name="Morel G."/>
            <person name="Richard G.-F."/>
            <person name="Riechen J."/>
            <person name="Sacerdot C."/>
            <person name="Sarkar A."/>
            <person name="Savel G."/>
            <person name="Schacherer J."/>
            <person name="Sherman D."/>
            <person name="Straub M.-L."/>
            <person name="Stein N."/>
            <person name="Thierry A."/>
            <person name="Trautwein-Schult A."/>
            <person name="Westhof E."/>
            <person name="Worch S."/>
            <person name="Dujon B."/>
            <person name="Souciet J.-L."/>
            <person name="Wincker P."/>
            <person name="Scholz U."/>
            <person name="Neuveglise N."/>
        </authorList>
    </citation>
    <scope>NUCLEOTIDE SEQUENCE</scope>
    <source>
        <strain evidence="5">LS3</strain>
    </source>
</reference>
<dbReference type="GO" id="GO:0000398">
    <property type="term" value="P:mRNA splicing, via spliceosome"/>
    <property type="evidence" value="ECO:0007669"/>
    <property type="project" value="TreeGrafter"/>
</dbReference>
<organism evidence="5">
    <name type="scientific">Blastobotrys adeninivorans</name>
    <name type="common">Yeast</name>
    <name type="synonym">Arxula adeninivorans</name>
    <dbReference type="NCBI Taxonomy" id="409370"/>
    <lineage>
        <taxon>Eukaryota</taxon>
        <taxon>Fungi</taxon>
        <taxon>Dikarya</taxon>
        <taxon>Ascomycota</taxon>
        <taxon>Saccharomycotina</taxon>
        <taxon>Dipodascomycetes</taxon>
        <taxon>Dipodascales</taxon>
        <taxon>Trichomonascaceae</taxon>
        <taxon>Blastobotrys</taxon>
    </lineage>
</organism>
<dbReference type="PANTHER" id="PTHR12357">
    <property type="entry name" value="YTH YT521-B HOMOLOGY DOMAIN-CONTAINING"/>
    <property type="match status" value="1"/>
</dbReference>
<feature type="compositionally biased region" description="Polar residues" evidence="2">
    <location>
        <begin position="298"/>
        <end position="309"/>
    </location>
</feature>
<dbReference type="Gene3D" id="3.30.70.330">
    <property type="match status" value="1"/>
</dbReference>
<accession>A0A060TCL2</accession>
<name>A0A060TCL2_BLAAD</name>
<feature type="region of interest" description="Disordered" evidence="2">
    <location>
        <begin position="278"/>
        <end position="309"/>
    </location>
</feature>
<reference evidence="5" key="1">
    <citation type="submission" date="2014-02" db="EMBL/GenBank/DDBJ databases">
        <authorList>
            <person name="Genoscope - CEA"/>
        </authorList>
    </citation>
    <scope>NUCLEOTIDE SEQUENCE</scope>
    <source>
        <strain evidence="5">LS3</strain>
    </source>
</reference>
<dbReference type="InterPro" id="IPR045168">
    <property type="entry name" value="YTH_prot"/>
</dbReference>
<dbReference type="GO" id="GO:1990247">
    <property type="term" value="F:N6-methyladenosine-containing RNA reader activity"/>
    <property type="evidence" value="ECO:0007669"/>
    <property type="project" value="TreeGrafter"/>
</dbReference>
<feature type="compositionally biased region" description="Basic residues" evidence="2">
    <location>
        <begin position="47"/>
        <end position="56"/>
    </location>
</feature>